<evidence type="ECO:0000313" key="2">
    <source>
        <dbReference type="Proteomes" id="UP001042704"/>
    </source>
</evidence>
<dbReference type="Proteomes" id="UP001042704">
    <property type="component" value="Chromosome"/>
</dbReference>
<evidence type="ECO:0000313" key="1">
    <source>
        <dbReference type="EMBL" id="QSZ66226.1"/>
    </source>
</evidence>
<sequence length="73" mass="8795">MPYRWTSRRDVDETIVVVMNSIEEEGMLPEWLRRTIRGSIDTSDPQYVRYFYDEVKRHVPTALKLFEESPYVP</sequence>
<dbReference type="AlphaFoldDB" id="A0A8A3S3K3"/>
<organism evidence="1 2">
    <name type="scientific">Methanofollis aquaemaris</name>
    <dbReference type="NCBI Taxonomy" id="126734"/>
    <lineage>
        <taxon>Archaea</taxon>
        <taxon>Methanobacteriati</taxon>
        <taxon>Methanobacteriota</taxon>
        <taxon>Stenosarchaea group</taxon>
        <taxon>Methanomicrobia</taxon>
        <taxon>Methanomicrobiales</taxon>
        <taxon>Methanomicrobiaceae</taxon>
        <taxon>Methanofollis</taxon>
    </lineage>
</organism>
<reference evidence="1" key="1">
    <citation type="journal article" date="2001" name="Int. J. Syst. Evol. Microbiol.">
        <title>Methanofollis aquaemaris sp. nov., a methanogen isolated from an aquaculture fish pond.</title>
        <authorList>
            <person name="Lai M.C."/>
            <person name="Chen S.C."/>
        </authorList>
    </citation>
    <scope>NUCLEOTIDE SEQUENCE</scope>
    <source>
        <strain evidence="1">N2F9704</strain>
    </source>
</reference>
<name>A0A8A3S3K3_9EURY</name>
<protein>
    <submittedName>
        <fullName evidence="1">Uncharacterized protein</fullName>
    </submittedName>
</protein>
<keyword evidence="2" id="KW-1185">Reference proteome</keyword>
<gene>
    <name evidence="1" type="ORF">RJ40_01285</name>
</gene>
<proteinExistence type="predicted"/>
<dbReference type="RefSeq" id="WP_265581544.1">
    <property type="nucleotide sequence ID" value="NZ_CP036172.1"/>
</dbReference>
<accession>A0A8A3S3K3</accession>
<dbReference type="GeneID" id="76422946"/>
<reference evidence="1" key="2">
    <citation type="submission" date="2019-02" db="EMBL/GenBank/DDBJ databases">
        <authorList>
            <person name="Chen S.-C."/>
            <person name="Chien H.-H."/>
            <person name="Lai M.-C."/>
        </authorList>
    </citation>
    <scope>NUCLEOTIDE SEQUENCE</scope>
    <source>
        <strain evidence="1">N2F9704</strain>
    </source>
</reference>
<dbReference type="EMBL" id="CP036172">
    <property type="protein sequence ID" value="QSZ66226.1"/>
    <property type="molecule type" value="Genomic_DNA"/>
</dbReference>
<dbReference type="KEGG" id="maqe:RJ40_01285"/>